<dbReference type="EMBL" id="UOEB01000194">
    <property type="protein sequence ID" value="VAV84971.1"/>
    <property type="molecule type" value="Genomic_DNA"/>
</dbReference>
<evidence type="ECO:0000313" key="1">
    <source>
        <dbReference type="EMBL" id="VAV84971.1"/>
    </source>
</evidence>
<gene>
    <name evidence="1" type="ORF">MNBD_BACTEROID02-1633</name>
</gene>
<accession>A0A3B0QY20</accession>
<sequence length="110" mass="12756">MVFDKDGNISIITQEKVSIVELVKKLQNIYYRFKNDNIIVNLTSLKQLTAEDVIEFLQVSSKHRSQKHSFVLVSDKIDLDDIPDELIIVPTLQEAYDVIEMEDIERDLGF</sequence>
<protein>
    <submittedName>
        <fullName evidence="1">Uncharacterized protein</fullName>
    </submittedName>
</protein>
<proteinExistence type="predicted"/>
<organism evidence="1">
    <name type="scientific">hydrothermal vent metagenome</name>
    <dbReference type="NCBI Taxonomy" id="652676"/>
    <lineage>
        <taxon>unclassified sequences</taxon>
        <taxon>metagenomes</taxon>
        <taxon>ecological metagenomes</taxon>
    </lineage>
</organism>
<reference evidence="1" key="1">
    <citation type="submission" date="2018-06" db="EMBL/GenBank/DDBJ databases">
        <authorList>
            <person name="Zhirakovskaya E."/>
        </authorList>
    </citation>
    <scope>NUCLEOTIDE SEQUENCE</scope>
</reference>
<dbReference type="AlphaFoldDB" id="A0A3B0QY20"/>
<name>A0A3B0QY20_9ZZZZ</name>